<dbReference type="GeneID" id="44080641"/>
<dbReference type="InterPro" id="IPR054468">
    <property type="entry name" value="NrSPol-like_HBD"/>
</dbReference>
<feature type="domain" description="SF3 helicase" evidence="5">
    <location>
        <begin position="475"/>
        <end position="630"/>
    </location>
</feature>
<dbReference type="InterPro" id="IPR006500">
    <property type="entry name" value="Helicase_put_C_phage/plasmid"/>
</dbReference>
<proteinExistence type="predicted"/>
<dbReference type="Proteomes" id="UP000465846">
    <property type="component" value="Chromosome"/>
</dbReference>
<feature type="compositionally biased region" description="Acidic residues" evidence="4">
    <location>
        <begin position="307"/>
        <end position="316"/>
    </location>
</feature>
<feature type="region of interest" description="Disordered" evidence="4">
    <location>
        <begin position="297"/>
        <end position="317"/>
    </location>
</feature>
<feature type="region of interest" description="Disordered" evidence="4">
    <location>
        <begin position="620"/>
        <end position="643"/>
    </location>
</feature>
<evidence type="ECO:0000256" key="4">
    <source>
        <dbReference type="SAM" id="MobiDB-lite"/>
    </source>
</evidence>
<protein>
    <recommendedName>
        <fullName evidence="5">SF3 helicase domain-containing protein</fullName>
    </recommendedName>
</protein>
<dbReference type="InterPro" id="IPR014818">
    <property type="entry name" value="Phage/plasmid_primase_P4_C"/>
</dbReference>
<evidence type="ECO:0000256" key="3">
    <source>
        <dbReference type="ARBA" id="ARBA00022840"/>
    </source>
</evidence>
<accession>A0A6C0ULD6</accession>
<dbReference type="InterPro" id="IPR045455">
    <property type="entry name" value="NrS-1_pol-like_helicase"/>
</dbReference>
<evidence type="ECO:0000256" key="1">
    <source>
        <dbReference type="ARBA" id="ARBA00022741"/>
    </source>
</evidence>
<dbReference type="SUPFAM" id="SSF52540">
    <property type="entry name" value="P-loop containing nucleoside triphosphate hydrolases"/>
    <property type="match status" value="1"/>
</dbReference>
<keyword evidence="2" id="KW-0378">Hydrolase</keyword>
<dbReference type="Pfam" id="PF08706">
    <property type="entry name" value="D5_N"/>
    <property type="match status" value="1"/>
</dbReference>
<dbReference type="Gene3D" id="3.40.50.300">
    <property type="entry name" value="P-loop containing nucleotide triphosphate hydrolases"/>
    <property type="match status" value="1"/>
</dbReference>
<organism evidence="6 7">
    <name type="scientific">Halogeometricum borinquense</name>
    <dbReference type="NCBI Taxonomy" id="60847"/>
    <lineage>
        <taxon>Archaea</taxon>
        <taxon>Methanobacteriati</taxon>
        <taxon>Methanobacteriota</taxon>
        <taxon>Stenosarchaea group</taxon>
        <taxon>Halobacteria</taxon>
        <taxon>Halobacteriales</taxon>
        <taxon>Haloferacaceae</taxon>
        <taxon>Halogeometricum</taxon>
    </lineage>
</organism>
<dbReference type="RefSeq" id="WP_163487183.1">
    <property type="nucleotide sequence ID" value="NZ_CP048739.1"/>
</dbReference>
<evidence type="ECO:0000256" key="2">
    <source>
        <dbReference type="ARBA" id="ARBA00022801"/>
    </source>
</evidence>
<dbReference type="PANTHER" id="PTHR35372">
    <property type="entry name" value="ATP BINDING PROTEIN-RELATED"/>
    <property type="match status" value="1"/>
</dbReference>
<dbReference type="InterPro" id="IPR014015">
    <property type="entry name" value="Helicase_SF3_DNA-vir"/>
</dbReference>
<dbReference type="PROSITE" id="PS51206">
    <property type="entry name" value="SF3_HELICASE_1"/>
    <property type="match status" value="1"/>
</dbReference>
<name>A0A6C0ULD6_9EURY</name>
<evidence type="ECO:0000259" key="5">
    <source>
        <dbReference type="PROSITE" id="PS51206"/>
    </source>
</evidence>
<feature type="region of interest" description="Disordered" evidence="4">
    <location>
        <begin position="847"/>
        <end position="896"/>
    </location>
</feature>
<dbReference type="EMBL" id="CP048739">
    <property type="protein sequence ID" value="QIB75403.1"/>
    <property type="molecule type" value="Genomic_DNA"/>
</dbReference>
<dbReference type="InterPro" id="IPR051620">
    <property type="entry name" value="ORF904-like_C"/>
</dbReference>
<keyword evidence="3" id="KW-0067">ATP-binding</keyword>
<dbReference type="InterPro" id="IPR054314">
    <property type="entry name" value="Gins51_C"/>
</dbReference>
<dbReference type="GO" id="GO:0016787">
    <property type="term" value="F:hydrolase activity"/>
    <property type="evidence" value="ECO:0007669"/>
    <property type="project" value="UniProtKB-KW"/>
</dbReference>
<dbReference type="AlphaFoldDB" id="A0A6C0ULD6"/>
<dbReference type="GO" id="GO:0005524">
    <property type="term" value="F:ATP binding"/>
    <property type="evidence" value="ECO:0007669"/>
    <property type="project" value="UniProtKB-KW"/>
</dbReference>
<dbReference type="Gene3D" id="3.40.5.50">
    <property type="match status" value="1"/>
</dbReference>
<dbReference type="SMART" id="SM00885">
    <property type="entry name" value="D5_N"/>
    <property type="match status" value="1"/>
</dbReference>
<sequence length="943" mass="108155">MKDKPDSPLNPENIPETLKNERQWICWRYEWSDDREKWTKIPVNPKTGGNASSTNKDTWTSFEAALAAHRNDDSIESDGIGFIFHEDDLYAGIDLDDCRNPETDETADWAIDIMETLDSFTEYSPSGTGLHVIVRGVIPDGGNRKDDVEMYDRARFFTVTGDRVPDTEPDVQNRPAQLKDVHKEYVADDEDEIPNRTPTPTEELDLEDEELIDKARNAENGDKFEELWNGNIAGYGNDHSRADQAMCNMLAFWTQCDEQWMDDLFRQSGLCRDKWVKRADYRNRTIDNAVSNCSDVYDPGENHRTEEIDEKEEPEGTAEMLDADPYKFFKTFNDRQPEFQPTKLRDYILKHQEFLPVWEQDSYIGLYLYRNGYYQPIGEKKISQWTDKILGHLMRNSHVQEVVKTVKRQPGIEITQMGGPAHLINLENGLLDIKTKDLQAHTPRLYFDTQLPVEYDPDAECPEFKAFIDEIVYDEDLPVIQEMFGYALLNDVRFEKAFMLVGSGANGKSTLLNVLSAVLGERNCANESLQDIVNTRWSVAQMHGAMANIAADIPSENLQDSSIFKALVSGDRVPAEKKGQDKYEFRNKAKMIFSANELPETPDNTDAFFRRWVLINFPNEFRDDPDPDDQHQKQKDPELEDRLLQDDELSGVLNWALEGLDRLLDQGHFSGNKSKEDVRELWMKSANSIQSFAAEFLVKAPETDEDGRAKHYLGKREVYERYQQYCEDERLEEKDYVQHFCKKIPSSIPAAQPARRRVNGSRTRVWEFIRWNPESSKALAEQIIDAVRDRYGGTNYWGKAAKMAAQRINREDIDDADRPRIVERLANRFNVSEAEFRKEMLANIEVEQETGSSDDTTEQEDDVETDKQNADEEASSPTSETHDEEDDSVPHGKTKVQFTKSVSEFMGTDLNAYGPFDKGDKAVLPDKNAEVFADQGKAETLAG</sequence>
<evidence type="ECO:0000313" key="7">
    <source>
        <dbReference type="Proteomes" id="UP000465846"/>
    </source>
</evidence>
<gene>
    <name evidence="6" type="ORF">G3I44_14530</name>
</gene>
<dbReference type="Pfam" id="PF19263">
    <property type="entry name" value="DUF5906"/>
    <property type="match status" value="1"/>
</dbReference>
<keyword evidence="1" id="KW-0547">Nucleotide-binding</keyword>
<evidence type="ECO:0000313" key="6">
    <source>
        <dbReference type="EMBL" id="QIB75403.1"/>
    </source>
</evidence>
<dbReference type="PANTHER" id="PTHR35372:SF2">
    <property type="entry name" value="SF3 HELICASE DOMAIN-CONTAINING PROTEIN"/>
    <property type="match status" value="1"/>
</dbReference>
<dbReference type="NCBIfam" id="TIGR01613">
    <property type="entry name" value="primase_Cterm"/>
    <property type="match status" value="1"/>
</dbReference>
<dbReference type="CDD" id="cd21695">
    <property type="entry name" value="GINS_B_archaea_Gins51"/>
    <property type="match status" value="1"/>
</dbReference>
<reference evidence="6 7" key="1">
    <citation type="submission" date="2020-02" db="EMBL/GenBank/DDBJ databases">
        <title>Whole genome sequence of Halogeometricum borinquense strain wsp4.</title>
        <authorList>
            <person name="Verma D.K."/>
            <person name="Gopal K."/>
            <person name="Prasad E.S."/>
        </authorList>
    </citation>
    <scope>NUCLEOTIDE SEQUENCE [LARGE SCALE GENOMIC DNA]</scope>
    <source>
        <strain evidence="7">wsp4</strain>
    </source>
</reference>
<dbReference type="Pfam" id="PF22090">
    <property type="entry name" value="Gins51_C"/>
    <property type="match status" value="1"/>
</dbReference>
<feature type="compositionally biased region" description="Acidic residues" evidence="4">
    <location>
        <begin position="855"/>
        <end position="864"/>
    </location>
</feature>
<dbReference type="InterPro" id="IPR027417">
    <property type="entry name" value="P-loop_NTPase"/>
</dbReference>
<dbReference type="Pfam" id="PF22763">
    <property type="entry name" value="NrS1-1_pol-like_HBD"/>
    <property type="match status" value="1"/>
</dbReference>